<reference evidence="4" key="1">
    <citation type="journal article" date="2021" name="Nat. Commun.">
        <title>Genetic determinants of endophytism in the Arabidopsis root mycobiome.</title>
        <authorList>
            <person name="Mesny F."/>
            <person name="Miyauchi S."/>
            <person name="Thiergart T."/>
            <person name="Pickel B."/>
            <person name="Atanasova L."/>
            <person name="Karlsson M."/>
            <person name="Huettel B."/>
            <person name="Barry K.W."/>
            <person name="Haridas S."/>
            <person name="Chen C."/>
            <person name="Bauer D."/>
            <person name="Andreopoulos W."/>
            <person name="Pangilinan J."/>
            <person name="LaButti K."/>
            <person name="Riley R."/>
            <person name="Lipzen A."/>
            <person name="Clum A."/>
            <person name="Drula E."/>
            <person name="Henrissat B."/>
            <person name="Kohler A."/>
            <person name="Grigoriev I.V."/>
            <person name="Martin F.M."/>
            <person name="Hacquard S."/>
        </authorList>
    </citation>
    <scope>NUCLEOTIDE SEQUENCE</scope>
    <source>
        <strain evidence="4">MPI-SDFR-AT-0117</strain>
    </source>
</reference>
<dbReference type="SUPFAM" id="SSF53474">
    <property type="entry name" value="alpha/beta-Hydrolases"/>
    <property type="match status" value="1"/>
</dbReference>
<dbReference type="PANTHER" id="PTHR48081:SF8">
    <property type="entry name" value="ALPHA_BETA HYDROLASE FOLD-3 DOMAIN-CONTAINING PROTEIN-RELATED"/>
    <property type="match status" value="1"/>
</dbReference>
<feature type="domain" description="Alpha/beta hydrolase fold-3" evidence="3">
    <location>
        <begin position="114"/>
        <end position="335"/>
    </location>
</feature>
<evidence type="ECO:0000259" key="3">
    <source>
        <dbReference type="Pfam" id="PF07859"/>
    </source>
</evidence>
<comment type="caution">
    <text evidence="4">The sequence shown here is derived from an EMBL/GenBank/DDBJ whole genome shotgun (WGS) entry which is preliminary data.</text>
</comment>
<keyword evidence="5" id="KW-1185">Reference proteome</keyword>
<name>A0A9P8VM19_9PEZI</name>
<gene>
    <name evidence="4" type="ORF">F5X68DRAFT_842</name>
</gene>
<accession>A0A9P8VM19</accession>
<organism evidence="4 5">
    <name type="scientific">Plectosphaerella plurivora</name>
    <dbReference type="NCBI Taxonomy" id="936078"/>
    <lineage>
        <taxon>Eukaryota</taxon>
        <taxon>Fungi</taxon>
        <taxon>Dikarya</taxon>
        <taxon>Ascomycota</taxon>
        <taxon>Pezizomycotina</taxon>
        <taxon>Sordariomycetes</taxon>
        <taxon>Hypocreomycetidae</taxon>
        <taxon>Glomerellales</taxon>
        <taxon>Plectosphaerellaceae</taxon>
        <taxon>Plectosphaerella</taxon>
    </lineage>
</organism>
<dbReference type="InterPro" id="IPR029058">
    <property type="entry name" value="AB_hydrolase_fold"/>
</dbReference>
<evidence type="ECO:0000256" key="1">
    <source>
        <dbReference type="ARBA" id="ARBA00022801"/>
    </source>
</evidence>
<dbReference type="EMBL" id="JAGSXJ010000001">
    <property type="protein sequence ID" value="KAH6696927.1"/>
    <property type="molecule type" value="Genomic_DNA"/>
</dbReference>
<dbReference type="GO" id="GO:0016787">
    <property type="term" value="F:hydrolase activity"/>
    <property type="evidence" value="ECO:0007669"/>
    <property type="project" value="UniProtKB-KW"/>
</dbReference>
<dbReference type="InterPro" id="IPR050300">
    <property type="entry name" value="GDXG_lipolytic_enzyme"/>
</dbReference>
<dbReference type="OrthoDB" id="408631at2759"/>
<dbReference type="Proteomes" id="UP000770015">
    <property type="component" value="Unassembled WGS sequence"/>
</dbReference>
<sequence length="372" mass="41867">MTVSSTRQGNHAAPAPEGETTGRRLFIAEGQYPGLDPAWVRMWNEHGSAMVRADEVTLEEYHRDPAKYSFTYPTYPGPDVHAVEDRDVPVTRPAGTVAVRIYTPEGSGPFPVHLNFHGGGWVLGGLGSEAAWCRHMCNEAGIKVIDVDYRMGPEYKFPTAIYDCWDAVKWTREHAAALNVNPESISIGGLSAGGQMSAVLAHFARDEGIPLRLQLMVVPATDMRYCRRRLTQLDEVTCPYLSARDLRYIPWSPLSREQWFLKYWLGDDDDVQEEILNNWICTPVLAPSFQNLARAHIITAEFDVERDEGEYYGKLLRAGGNEVTAKRYLGVPHAFGHYNHPERGLKQSFEYIKDTSELLREVHFGVGGKTIR</sequence>
<dbReference type="AlphaFoldDB" id="A0A9P8VM19"/>
<evidence type="ECO:0000256" key="2">
    <source>
        <dbReference type="SAM" id="MobiDB-lite"/>
    </source>
</evidence>
<evidence type="ECO:0000313" key="5">
    <source>
        <dbReference type="Proteomes" id="UP000770015"/>
    </source>
</evidence>
<evidence type="ECO:0000313" key="4">
    <source>
        <dbReference type="EMBL" id="KAH6696927.1"/>
    </source>
</evidence>
<dbReference type="InterPro" id="IPR013094">
    <property type="entry name" value="AB_hydrolase_3"/>
</dbReference>
<proteinExistence type="predicted"/>
<feature type="region of interest" description="Disordered" evidence="2">
    <location>
        <begin position="1"/>
        <end position="22"/>
    </location>
</feature>
<dbReference type="PANTHER" id="PTHR48081">
    <property type="entry name" value="AB HYDROLASE SUPERFAMILY PROTEIN C4A8.06C"/>
    <property type="match status" value="1"/>
</dbReference>
<dbReference type="Pfam" id="PF07859">
    <property type="entry name" value="Abhydrolase_3"/>
    <property type="match status" value="1"/>
</dbReference>
<dbReference type="Gene3D" id="3.40.50.1820">
    <property type="entry name" value="alpha/beta hydrolase"/>
    <property type="match status" value="1"/>
</dbReference>
<protein>
    <submittedName>
        <fullName evidence="4">Alpha/Beta hydrolase protein</fullName>
    </submittedName>
</protein>
<keyword evidence="1 4" id="KW-0378">Hydrolase</keyword>